<reference evidence="2" key="2">
    <citation type="submission" date="2015-01" db="EMBL/GenBank/DDBJ databases">
        <title>Evolutionary Origins and Diversification of the Mycorrhizal Mutualists.</title>
        <authorList>
            <consortium name="DOE Joint Genome Institute"/>
            <consortium name="Mycorrhizal Genomics Consortium"/>
            <person name="Kohler A."/>
            <person name="Kuo A."/>
            <person name="Nagy L.G."/>
            <person name="Floudas D."/>
            <person name="Copeland A."/>
            <person name="Barry K.W."/>
            <person name="Cichocki N."/>
            <person name="Veneault-Fourrey C."/>
            <person name="LaButti K."/>
            <person name="Lindquist E.A."/>
            <person name="Lipzen A."/>
            <person name="Lundell T."/>
            <person name="Morin E."/>
            <person name="Murat C."/>
            <person name="Riley R."/>
            <person name="Ohm R."/>
            <person name="Sun H."/>
            <person name="Tunlid A."/>
            <person name="Henrissat B."/>
            <person name="Grigoriev I.V."/>
            <person name="Hibbett D.S."/>
            <person name="Martin F."/>
        </authorList>
    </citation>
    <scope>NUCLEOTIDE SEQUENCE [LARGE SCALE GENOMIC DNA]</scope>
    <source>
        <strain evidence="2">UH-Slu-Lm8-n1</strain>
    </source>
</reference>
<evidence type="ECO:0000313" key="1">
    <source>
        <dbReference type="EMBL" id="KIK42279.1"/>
    </source>
</evidence>
<dbReference type="SUPFAM" id="SSF52047">
    <property type="entry name" value="RNI-like"/>
    <property type="match status" value="1"/>
</dbReference>
<accession>A0A0D0AWQ8</accession>
<dbReference type="OrthoDB" id="3543113at2759"/>
<name>A0A0D0AWQ8_9AGAM</name>
<gene>
    <name evidence="1" type="ORF">CY34DRAFT_155606</name>
</gene>
<reference evidence="1 2" key="1">
    <citation type="submission" date="2014-04" db="EMBL/GenBank/DDBJ databases">
        <authorList>
            <consortium name="DOE Joint Genome Institute"/>
            <person name="Kuo A."/>
            <person name="Ruytinx J."/>
            <person name="Rineau F."/>
            <person name="Colpaert J."/>
            <person name="Kohler A."/>
            <person name="Nagy L.G."/>
            <person name="Floudas D."/>
            <person name="Copeland A."/>
            <person name="Barry K.W."/>
            <person name="Cichocki N."/>
            <person name="Veneault-Fourrey C."/>
            <person name="LaButti K."/>
            <person name="Lindquist E.A."/>
            <person name="Lipzen A."/>
            <person name="Lundell T."/>
            <person name="Morin E."/>
            <person name="Murat C."/>
            <person name="Sun H."/>
            <person name="Tunlid A."/>
            <person name="Henrissat B."/>
            <person name="Grigoriev I.V."/>
            <person name="Hibbett D.S."/>
            <person name="Martin F."/>
            <person name="Nordberg H.P."/>
            <person name="Cantor M.N."/>
            <person name="Hua S.X."/>
        </authorList>
    </citation>
    <scope>NUCLEOTIDE SEQUENCE [LARGE SCALE GENOMIC DNA]</scope>
    <source>
        <strain evidence="1 2">UH-Slu-Lm8-n1</strain>
    </source>
</reference>
<dbReference type="EMBL" id="KN835243">
    <property type="protein sequence ID" value="KIK42279.1"/>
    <property type="molecule type" value="Genomic_DNA"/>
</dbReference>
<dbReference type="HOGENOM" id="CLU_021164_1_0_1"/>
<keyword evidence="2" id="KW-1185">Reference proteome</keyword>
<sequence length="531" mass="60278">MVEHHQQVSIMHYALETDDIIYNILQHVKSSKMDLINVAKTRRELSDPALNMLWCEQYSLTPLIKCLPQETWEAAHNGTRIVFTCEPSLTDWERVRINASRIRRLVAHPDVLLPCMKPDGPVLRKLFALFPPSQLFPNIRALHFGAVSQLPEFRSDFPLLRQFLSPELETLSFDLPVDVPTSEVEQLLGVLSAEVSGLRELSINGDPDLDAFHFQLPKLPKLNKLSVVGWDVGVRWDNIPNIQYSDRLQSLTLSVRGPFNIGNPLGNVRLKLSTLKHLSVDGFRLQDCTAFLLQVSTPQLSAIEISYNDMPASPAQITAVIESLAASCRTFGSLEKFSLVDYSMGNRRDFDPHSLLHSHIFRPLFQYRRLSAVNFGDIGRYCLDDMFIEDVAVAWPGLRELKFAEEKRQTTDVTFAAMLSLASKCRSLHTLQLSFNATDFPTLPHAPDGTRELWPTQTALHELHVAHSVVSEASSFHLFLAVVFPSLARLTHAEHLQFRKIKELWEQLLKEREMNPAIVATWRDSLLQPQP</sequence>
<protein>
    <submittedName>
        <fullName evidence="1">Uncharacterized protein</fullName>
    </submittedName>
</protein>
<dbReference type="InterPro" id="IPR032675">
    <property type="entry name" value="LRR_dom_sf"/>
</dbReference>
<dbReference type="STRING" id="930992.A0A0D0AWQ8"/>
<dbReference type="Gene3D" id="3.80.10.10">
    <property type="entry name" value="Ribonuclease Inhibitor"/>
    <property type="match status" value="1"/>
</dbReference>
<evidence type="ECO:0000313" key="2">
    <source>
        <dbReference type="Proteomes" id="UP000054485"/>
    </source>
</evidence>
<organism evidence="1 2">
    <name type="scientific">Suillus luteus UH-Slu-Lm8-n1</name>
    <dbReference type="NCBI Taxonomy" id="930992"/>
    <lineage>
        <taxon>Eukaryota</taxon>
        <taxon>Fungi</taxon>
        <taxon>Dikarya</taxon>
        <taxon>Basidiomycota</taxon>
        <taxon>Agaricomycotina</taxon>
        <taxon>Agaricomycetes</taxon>
        <taxon>Agaricomycetidae</taxon>
        <taxon>Boletales</taxon>
        <taxon>Suillineae</taxon>
        <taxon>Suillaceae</taxon>
        <taxon>Suillus</taxon>
    </lineage>
</organism>
<dbReference type="InParanoid" id="A0A0D0AWQ8"/>
<dbReference type="Proteomes" id="UP000054485">
    <property type="component" value="Unassembled WGS sequence"/>
</dbReference>
<dbReference type="AlphaFoldDB" id="A0A0D0AWQ8"/>
<proteinExistence type="predicted"/>